<feature type="transmembrane region" description="Helical" evidence="13">
    <location>
        <begin position="265"/>
        <end position="289"/>
    </location>
</feature>
<evidence type="ECO:0000256" key="3">
    <source>
        <dbReference type="ARBA" id="ARBA00022448"/>
    </source>
</evidence>
<keyword evidence="3 13" id="KW-0813">Transport</keyword>
<evidence type="ECO:0000256" key="2">
    <source>
        <dbReference type="ARBA" id="ARBA00007019"/>
    </source>
</evidence>
<evidence type="ECO:0000256" key="11">
    <source>
        <dbReference type="ARBA" id="ARBA00023065"/>
    </source>
</evidence>
<proteinExistence type="inferred from homology"/>
<dbReference type="GO" id="GO:0005886">
    <property type="term" value="C:plasma membrane"/>
    <property type="evidence" value="ECO:0007669"/>
    <property type="project" value="UniProtKB-SubCell"/>
</dbReference>
<evidence type="ECO:0000256" key="8">
    <source>
        <dbReference type="ARBA" id="ARBA00022847"/>
    </source>
</evidence>
<dbReference type="InterPro" id="IPR003855">
    <property type="entry name" value="K+_transporter"/>
</dbReference>
<organism evidence="16 17">
    <name type="scientific">Methylobacterium variabile</name>
    <dbReference type="NCBI Taxonomy" id="298794"/>
    <lineage>
        <taxon>Bacteria</taxon>
        <taxon>Pseudomonadati</taxon>
        <taxon>Pseudomonadota</taxon>
        <taxon>Alphaproteobacteria</taxon>
        <taxon>Hyphomicrobiales</taxon>
        <taxon>Methylobacteriaceae</taxon>
        <taxon>Methylobacterium</taxon>
    </lineage>
</organism>
<reference evidence="16 17" key="1">
    <citation type="submission" date="2015-03" db="EMBL/GenBank/DDBJ databases">
        <title>Genome sequencing of Methylobacterium variabile DSM 16961.</title>
        <authorList>
            <person name="Chaudhry V."/>
            <person name="Patil P.B."/>
        </authorList>
    </citation>
    <scope>NUCLEOTIDE SEQUENCE [LARGE SCALE GENOMIC DNA]</scope>
    <source>
        <strain evidence="16 17">DSM 16961</strain>
    </source>
</reference>
<evidence type="ECO:0000256" key="1">
    <source>
        <dbReference type="ARBA" id="ARBA00004141"/>
    </source>
</evidence>
<keyword evidence="12 13" id="KW-0472">Membrane</keyword>
<keyword evidence="11 13" id="KW-0406">Ion transport</keyword>
<name>A0A0J6SEZ0_9HYPH</name>
<dbReference type="OrthoDB" id="9805577at2"/>
<keyword evidence="17" id="KW-1185">Reference proteome</keyword>
<dbReference type="EMBL" id="LABY01000184">
    <property type="protein sequence ID" value="KMO31938.1"/>
    <property type="molecule type" value="Genomic_DNA"/>
</dbReference>
<keyword evidence="5" id="KW-0997">Cell inner membrane</keyword>
<evidence type="ECO:0000259" key="14">
    <source>
        <dbReference type="Pfam" id="PF02705"/>
    </source>
</evidence>
<feature type="transmembrane region" description="Helical" evidence="13">
    <location>
        <begin position="122"/>
        <end position="149"/>
    </location>
</feature>
<feature type="transmembrane region" description="Helical" evidence="13">
    <location>
        <begin position="309"/>
        <end position="336"/>
    </location>
</feature>
<feature type="domain" description="K+ potassium transporter C-terminal" evidence="15">
    <location>
        <begin position="494"/>
        <end position="637"/>
    </location>
</feature>
<comment type="caution">
    <text evidence="16">The sequence shown here is derived from an EMBL/GenBank/DDBJ whole genome shotgun (WGS) entry which is preliminary data.</text>
</comment>
<dbReference type="PANTHER" id="PTHR30540">
    <property type="entry name" value="OSMOTIC STRESS POTASSIUM TRANSPORTER"/>
    <property type="match status" value="1"/>
</dbReference>
<comment type="function">
    <text evidence="13">Transport of potassium into the cell. Likely operates as a K(+):H(+) symporter.</text>
</comment>
<dbReference type="GO" id="GO:0015293">
    <property type="term" value="F:symporter activity"/>
    <property type="evidence" value="ECO:0007669"/>
    <property type="project" value="UniProtKB-UniRule"/>
</dbReference>
<evidence type="ECO:0000313" key="16">
    <source>
        <dbReference type="EMBL" id="KMO31938.1"/>
    </source>
</evidence>
<feature type="transmembrane region" description="Helical" evidence="13">
    <location>
        <begin position="228"/>
        <end position="253"/>
    </location>
</feature>
<dbReference type="Proteomes" id="UP000035955">
    <property type="component" value="Unassembled WGS sequence"/>
</dbReference>
<feature type="transmembrane region" description="Helical" evidence="13">
    <location>
        <begin position="185"/>
        <end position="208"/>
    </location>
</feature>
<dbReference type="GO" id="GO:0015079">
    <property type="term" value="F:potassium ion transmembrane transporter activity"/>
    <property type="evidence" value="ECO:0007669"/>
    <property type="project" value="UniProtKB-UniRule"/>
</dbReference>
<evidence type="ECO:0000256" key="4">
    <source>
        <dbReference type="ARBA" id="ARBA00022475"/>
    </source>
</evidence>
<dbReference type="PATRIC" id="fig|298794.3.peg.2514"/>
<feature type="transmembrane region" description="Helical" evidence="13">
    <location>
        <begin position="69"/>
        <end position="91"/>
    </location>
</feature>
<keyword evidence="9 13" id="KW-0630">Potassium</keyword>
<comment type="catalytic activity">
    <reaction evidence="13">
        <text>K(+)(in) + H(+)(in) = K(+)(out) + H(+)(out)</text>
        <dbReference type="Rhea" id="RHEA:28490"/>
        <dbReference type="ChEBI" id="CHEBI:15378"/>
        <dbReference type="ChEBI" id="CHEBI:29103"/>
    </reaction>
</comment>
<evidence type="ECO:0000256" key="13">
    <source>
        <dbReference type="HAMAP-Rule" id="MF_01522"/>
    </source>
</evidence>
<evidence type="ECO:0000256" key="10">
    <source>
        <dbReference type="ARBA" id="ARBA00022989"/>
    </source>
</evidence>
<evidence type="ECO:0000313" key="17">
    <source>
        <dbReference type="Proteomes" id="UP000035955"/>
    </source>
</evidence>
<keyword evidence="8 13" id="KW-0769">Symport</keyword>
<evidence type="ECO:0000256" key="6">
    <source>
        <dbReference type="ARBA" id="ARBA00022538"/>
    </source>
</evidence>
<dbReference type="RefSeq" id="WP_048446892.1">
    <property type="nucleotide sequence ID" value="NZ_LABY01000184.1"/>
</dbReference>
<dbReference type="InterPro" id="IPR023051">
    <property type="entry name" value="Kup"/>
</dbReference>
<comment type="subcellular location">
    <subcellularLocation>
        <location evidence="13">Cell membrane</location>
        <topology evidence="13">Multi-pass membrane protein</topology>
    </subcellularLocation>
    <subcellularLocation>
        <location evidence="1">Membrane</location>
        <topology evidence="1">Multi-pass membrane protein</topology>
    </subcellularLocation>
</comment>
<feature type="transmembrane region" description="Helical" evidence="13">
    <location>
        <begin position="357"/>
        <end position="377"/>
    </location>
</feature>
<dbReference type="InterPro" id="IPR053952">
    <property type="entry name" value="K_trans_C"/>
</dbReference>
<keyword evidence="6 13" id="KW-0633">Potassium transport</keyword>
<gene>
    <name evidence="16" type="primary">trkD</name>
    <name evidence="13" type="synonym">kup</name>
    <name evidence="16" type="ORF">VQ02_24750</name>
</gene>
<feature type="domain" description="K+ potassium transporter integral membrane" evidence="14">
    <location>
        <begin position="32"/>
        <end position="483"/>
    </location>
</feature>
<protein>
    <recommendedName>
        <fullName evidence="13">Probable potassium transport system protein Kup</fullName>
    </recommendedName>
</protein>
<dbReference type="Pfam" id="PF02705">
    <property type="entry name" value="K_trans"/>
    <property type="match status" value="1"/>
</dbReference>
<keyword evidence="4 13" id="KW-1003">Cell membrane</keyword>
<dbReference type="PANTHER" id="PTHR30540:SF79">
    <property type="entry name" value="LOW AFFINITY POTASSIUM TRANSPORT SYSTEM PROTEIN KUP"/>
    <property type="match status" value="1"/>
</dbReference>
<comment type="similarity">
    <text evidence="2 13">Belongs to the HAK/KUP transporter (TC 2.A.72) family.</text>
</comment>
<keyword evidence="10 13" id="KW-1133">Transmembrane helix</keyword>
<dbReference type="InterPro" id="IPR053951">
    <property type="entry name" value="K_trans_N"/>
</dbReference>
<keyword evidence="7 13" id="KW-0812">Transmembrane</keyword>
<feature type="transmembrane region" description="Helical" evidence="13">
    <location>
        <begin position="161"/>
        <end position="178"/>
    </location>
</feature>
<evidence type="ECO:0000256" key="7">
    <source>
        <dbReference type="ARBA" id="ARBA00022692"/>
    </source>
</evidence>
<feature type="transmembrane region" description="Helical" evidence="13">
    <location>
        <begin position="443"/>
        <end position="460"/>
    </location>
</feature>
<feature type="transmembrane region" description="Helical" evidence="13">
    <location>
        <begin position="414"/>
        <end position="437"/>
    </location>
</feature>
<sequence>MSLGSATEFSAAQDPLPDETGHGSGTGFWALTLGSVGVVYGDIGTSPLYALKESLHAAAGGSHAPTREMVFGVVSLILWALILIVTIKYVLIVMRADNDGEGGTPSLVALAQRALGRSGGAVVGLGMVGIALFYGDAIITPAISVLSAVEGLKLATPAFEPYVLPLSLAILIGLFAVQSHGTARVAIVFGPLTAFWFLVMALGGLSHIADEPGIVAAFNPAHGIDFLLGHGTAGLLALGAVFLAVTGAEALYADMGHFGRTPIRTAWFGLVLPALVLNYLGQGAMLLAHPERIENPFFLLYPSWALLPMVLLATVATIIASQAVITGTFSITQQAMQLGLLPRMRVQRTSETEKGQIYIPRVNWWLLIAVVLLAILFKSSSALAAAYGIAVTGDMVITASLVFVVAWRYWRWPAAVVGLVIAPFLLIELVFLSANALKLLHGGWVPLTIGAGLVVAMWTWRRGSALIVAEIHRRRVPLSNFTRMAESGSVLRAPGTAVFLTGTPGDTPGALMHNVKHNHVLHARNFILHVVTDDLPRVQSAGRVTVKPLSNVFSCVTVRFGFMELPDLPRALAGAGFDPDTLSYFLTRRVLVASPETGMSVWQDRLYIAMARAATDASRYFCIPADRAVEIGARFDI</sequence>
<dbReference type="AlphaFoldDB" id="A0A0J6SEZ0"/>
<evidence type="ECO:0000256" key="9">
    <source>
        <dbReference type="ARBA" id="ARBA00022958"/>
    </source>
</evidence>
<evidence type="ECO:0000256" key="12">
    <source>
        <dbReference type="ARBA" id="ARBA00023136"/>
    </source>
</evidence>
<evidence type="ECO:0000256" key="5">
    <source>
        <dbReference type="ARBA" id="ARBA00022519"/>
    </source>
</evidence>
<dbReference type="Pfam" id="PF22776">
    <property type="entry name" value="K_trans_C"/>
    <property type="match status" value="1"/>
</dbReference>
<dbReference type="HAMAP" id="MF_01522">
    <property type="entry name" value="Kup"/>
    <property type="match status" value="1"/>
</dbReference>
<evidence type="ECO:0000259" key="15">
    <source>
        <dbReference type="Pfam" id="PF22776"/>
    </source>
</evidence>
<accession>A0A0J6SEZ0</accession>
<feature type="transmembrane region" description="Helical" evidence="13">
    <location>
        <begin position="383"/>
        <end position="407"/>
    </location>
</feature>